<keyword evidence="3" id="KW-1185">Reference proteome</keyword>
<dbReference type="InterPro" id="IPR013328">
    <property type="entry name" value="6PGD_dom2"/>
</dbReference>
<gene>
    <name evidence="2" type="ORF">KK083_26135</name>
</gene>
<proteinExistence type="predicted"/>
<dbReference type="GO" id="GO:0006631">
    <property type="term" value="P:fatty acid metabolic process"/>
    <property type="evidence" value="ECO:0007669"/>
    <property type="project" value="InterPro"/>
</dbReference>
<evidence type="ECO:0000259" key="1">
    <source>
        <dbReference type="Pfam" id="PF00725"/>
    </source>
</evidence>
<dbReference type="PANTHER" id="PTHR48075:SF5">
    <property type="entry name" value="3-HYDROXYBUTYRYL-COA DEHYDROGENASE"/>
    <property type="match status" value="1"/>
</dbReference>
<accession>A0AAP2DTP4</accession>
<organism evidence="2 3">
    <name type="scientific">Chryseosolibacter histidini</name>
    <dbReference type="NCBI Taxonomy" id="2782349"/>
    <lineage>
        <taxon>Bacteria</taxon>
        <taxon>Pseudomonadati</taxon>
        <taxon>Bacteroidota</taxon>
        <taxon>Cytophagia</taxon>
        <taxon>Cytophagales</taxon>
        <taxon>Chryseotaleaceae</taxon>
        <taxon>Chryseosolibacter</taxon>
    </lineage>
</organism>
<dbReference type="AlphaFoldDB" id="A0AAP2DTP4"/>
<evidence type="ECO:0000313" key="3">
    <source>
        <dbReference type="Proteomes" id="UP001319200"/>
    </source>
</evidence>
<dbReference type="GO" id="GO:0016616">
    <property type="term" value="F:oxidoreductase activity, acting on the CH-OH group of donors, NAD or NADP as acceptor"/>
    <property type="evidence" value="ECO:0007669"/>
    <property type="project" value="InterPro"/>
</dbReference>
<dbReference type="InterPro" id="IPR008927">
    <property type="entry name" value="6-PGluconate_DH-like_C_sf"/>
</dbReference>
<dbReference type="SUPFAM" id="SSF48179">
    <property type="entry name" value="6-phosphogluconate dehydrogenase C-terminal domain-like"/>
    <property type="match status" value="1"/>
</dbReference>
<feature type="domain" description="3-hydroxyacyl-CoA dehydrogenase C-terminal" evidence="1">
    <location>
        <begin position="137"/>
        <end position="215"/>
    </location>
</feature>
<dbReference type="PANTHER" id="PTHR48075">
    <property type="entry name" value="3-HYDROXYACYL-COA DEHYDROGENASE FAMILY PROTEIN"/>
    <property type="match status" value="1"/>
</dbReference>
<reference evidence="2 3" key="1">
    <citation type="submission" date="2021-05" db="EMBL/GenBank/DDBJ databases">
        <title>A Polyphasic approach of four new species of the genus Ohtaekwangia: Ohtaekwangia histidinii sp. nov., Ohtaekwangia cretensis sp. nov., Ohtaekwangia indiensis sp. nov., Ohtaekwangia reichenbachii sp. nov. from diverse environment.</title>
        <authorList>
            <person name="Octaviana S."/>
        </authorList>
    </citation>
    <scope>NUCLEOTIDE SEQUENCE [LARGE SCALE GENOMIC DNA]</scope>
    <source>
        <strain evidence="2 3">PWU4</strain>
    </source>
</reference>
<dbReference type="RefSeq" id="WP_254169001.1">
    <property type="nucleotide sequence ID" value="NZ_JAHESF010000040.1"/>
</dbReference>
<dbReference type="Gene3D" id="1.10.1040.10">
    <property type="entry name" value="N-(1-d-carboxylethyl)-l-norvaline Dehydrogenase, domain 2"/>
    <property type="match status" value="1"/>
</dbReference>
<dbReference type="Proteomes" id="UP001319200">
    <property type="component" value="Unassembled WGS sequence"/>
</dbReference>
<protein>
    <submittedName>
        <fullName evidence="2">3-hydroxyacyl-CoA dehydrogenase</fullName>
    </submittedName>
</protein>
<dbReference type="Pfam" id="PF00725">
    <property type="entry name" value="3HCDH"/>
    <property type="match status" value="1"/>
</dbReference>
<name>A0AAP2DTP4_9BACT</name>
<sequence length="222" mass="25639">MKILIIGEQANFEECREKLGHDHTYSWVGDHREAEKFLDTHSLIFDFIIDEEPHEFEIYANKSVTVFLNTCKISLGELAHSVNHKMLCTVFGFNGLPTLFNRPVLELALWQQKDQQQLQKICSSLGTEFMLVDDRVGLVTPRVIGMIINEAYYTVQEGTASRDDIDMAMKSGTNYPYGPFEWSRRIGIRHVYELLEAVYEDTKDERYKICALLKREYLSTGG</sequence>
<dbReference type="InterPro" id="IPR006108">
    <property type="entry name" value="3HC_DH_C"/>
</dbReference>
<dbReference type="EMBL" id="JAHESF010000040">
    <property type="protein sequence ID" value="MBT1700394.1"/>
    <property type="molecule type" value="Genomic_DNA"/>
</dbReference>
<comment type="caution">
    <text evidence="2">The sequence shown here is derived from an EMBL/GenBank/DDBJ whole genome shotgun (WGS) entry which is preliminary data.</text>
</comment>
<evidence type="ECO:0000313" key="2">
    <source>
        <dbReference type="EMBL" id="MBT1700394.1"/>
    </source>
</evidence>